<evidence type="ECO:0000313" key="2">
    <source>
        <dbReference type="EMBL" id="MBB4960920.1"/>
    </source>
</evidence>
<reference evidence="2 3" key="1">
    <citation type="submission" date="2020-08" db="EMBL/GenBank/DDBJ databases">
        <title>Sequencing the genomes of 1000 actinobacteria strains.</title>
        <authorList>
            <person name="Klenk H.-P."/>
        </authorList>
    </citation>
    <scope>NUCLEOTIDE SEQUENCE [LARGE SCALE GENOMIC DNA]</scope>
    <source>
        <strain evidence="2 3">DSM 45886</strain>
    </source>
</reference>
<dbReference type="Gene3D" id="3.30.160.250">
    <property type="match status" value="1"/>
</dbReference>
<proteinExistence type="predicted"/>
<sequence>MITYTAACKRAGNWWAITVPEIPGVFTQARRLDQVEVMTRDAIAMFLDVAPKSFDVEVRPEVPPIVATARKARAKLVEVEKSAEEATVEAARELLAEGYTVRDAGKLLGISAQRVSQLTATSKSEQQTTSRHLGKKSKPTTSGQQAAA</sequence>
<feature type="region of interest" description="Disordered" evidence="1">
    <location>
        <begin position="117"/>
        <end position="148"/>
    </location>
</feature>
<name>A0A7W7WRB9_9ACTN</name>
<dbReference type="EMBL" id="JACHJW010000001">
    <property type="protein sequence ID" value="MBB4960920.1"/>
    <property type="molecule type" value="Genomic_DNA"/>
</dbReference>
<feature type="compositionally biased region" description="Polar residues" evidence="1">
    <location>
        <begin position="139"/>
        <end position="148"/>
    </location>
</feature>
<evidence type="ECO:0000313" key="3">
    <source>
        <dbReference type="Proteomes" id="UP000578819"/>
    </source>
</evidence>
<gene>
    <name evidence="2" type="ORF">FHR38_004653</name>
</gene>
<feature type="compositionally biased region" description="Polar residues" evidence="1">
    <location>
        <begin position="117"/>
        <end position="131"/>
    </location>
</feature>
<comment type="caution">
    <text evidence="2">The sequence shown here is derived from an EMBL/GenBank/DDBJ whole genome shotgun (WGS) entry which is preliminary data.</text>
</comment>
<dbReference type="AlphaFoldDB" id="A0A7W7WRB9"/>
<dbReference type="InterPro" id="IPR035069">
    <property type="entry name" value="TTHA1013/TTHA0281-like"/>
</dbReference>
<dbReference type="SUPFAM" id="SSF143100">
    <property type="entry name" value="TTHA1013/TTHA0281-like"/>
    <property type="match status" value="1"/>
</dbReference>
<accession>A0A7W7WRB9</accession>
<dbReference type="Proteomes" id="UP000578819">
    <property type="component" value="Unassembled WGS sequence"/>
</dbReference>
<evidence type="ECO:0000256" key="1">
    <source>
        <dbReference type="SAM" id="MobiDB-lite"/>
    </source>
</evidence>
<keyword evidence="3" id="KW-1185">Reference proteome</keyword>
<protein>
    <submittedName>
        <fullName evidence="2">Putative RNase H-like HicB family nuclease</fullName>
    </submittedName>
</protein>
<dbReference type="RefSeq" id="WP_184536618.1">
    <property type="nucleotide sequence ID" value="NZ_JACHJW010000001.1"/>
</dbReference>
<organism evidence="2 3">
    <name type="scientific">Micromonospora polyrhachis</name>
    <dbReference type="NCBI Taxonomy" id="1282883"/>
    <lineage>
        <taxon>Bacteria</taxon>
        <taxon>Bacillati</taxon>
        <taxon>Actinomycetota</taxon>
        <taxon>Actinomycetes</taxon>
        <taxon>Micromonosporales</taxon>
        <taxon>Micromonosporaceae</taxon>
        <taxon>Micromonospora</taxon>
    </lineage>
</organism>